<gene>
    <name evidence="2" type="ORF">K3181_13695</name>
</gene>
<evidence type="ECO:0000256" key="1">
    <source>
        <dbReference type="SAM" id="SignalP"/>
    </source>
</evidence>
<evidence type="ECO:0000313" key="2">
    <source>
        <dbReference type="EMBL" id="MBX7502495.1"/>
    </source>
</evidence>
<accession>A0ABS7JXW5</accession>
<organism evidence="2 3">
    <name type="scientific">Qipengyuania mesophila</name>
    <dbReference type="NCBI Taxonomy" id="2867246"/>
    <lineage>
        <taxon>Bacteria</taxon>
        <taxon>Pseudomonadati</taxon>
        <taxon>Pseudomonadota</taxon>
        <taxon>Alphaproteobacteria</taxon>
        <taxon>Sphingomonadales</taxon>
        <taxon>Erythrobacteraceae</taxon>
        <taxon>Qipengyuania</taxon>
    </lineage>
</organism>
<keyword evidence="3" id="KW-1185">Reference proteome</keyword>
<dbReference type="EMBL" id="JAIGNU010000003">
    <property type="protein sequence ID" value="MBX7502495.1"/>
    <property type="molecule type" value="Genomic_DNA"/>
</dbReference>
<keyword evidence="1" id="KW-0732">Signal</keyword>
<sequence>MLRRLITLLALLTGLAAAGAPAHALVYDAGAGVELAARAEKPCKSDTCECPGTVRQSLASRRIAKPCKPAPVITVVIPTVQLGADRAYE</sequence>
<proteinExistence type="predicted"/>
<evidence type="ECO:0000313" key="3">
    <source>
        <dbReference type="Proteomes" id="UP000782554"/>
    </source>
</evidence>
<reference evidence="2 3" key="1">
    <citation type="submission" date="2021-08" db="EMBL/GenBank/DDBJ databases">
        <title>Comparative Genomics Analysis of the Genus Qipengyuania Reveals Extensive Genetic Diversity and Metabolic Versatility, Including the Description of Fifteen Novel Species.</title>
        <authorList>
            <person name="Liu Y."/>
        </authorList>
    </citation>
    <scope>NUCLEOTIDE SEQUENCE [LARGE SCALE GENOMIC DNA]</scope>
    <source>
        <strain evidence="2 3">YG27</strain>
    </source>
</reference>
<dbReference type="Proteomes" id="UP000782554">
    <property type="component" value="Unassembled WGS sequence"/>
</dbReference>
<protein>
    <submittedName>
        <fullName evidence="2">Uncharacterized protein</fullName>
    </submittedName>
</protein>
<comment type="caution">
    <text evidence="2">The sequence shown here is derived from an EMBL/GenBank/DDBJ whole genome shotgun (WGS) entry which is preliminary data.</text>
</comment>
<feature type="signal peptide" evidence="1">
    <location>
        <begin position="1"/>
        <end position="24"/>
    </location>
</feature>
<name>A0ABS7JXW5_9SPHN</name>
<feature type="chain" id="PRO_5046859215" evidence="1">
    <location>
        <begin position="25"/>
        <end position="89"/>
    </location>
</feature>
<dbReference type="RefSeq" id="WP_221603681.1">
    <property type="nucleotide sequence ID" value="NZ_JAIGNU010000003.1"/>
</dbReference>